<evidence type="ECO:0000313" key="2">
    <source>
        <dbReference type="EMBL" id="SES44611.1"/>
    </source>
</evidence>
<protein>
    <submittedName>
        <fullName evidence="2">ABC-2 family transporter protein</fullName>
    </submittedName>
</protein>
<dbReference type="GO" id="GO:0140359">
    <property type="term" value="F:ABC-type transporter activity"/>
    <property type="evidence" value="ECO:0007669"/>
    <property type="project" value="InterPro"/>
</dbReference>
<keyword evidence="1" id="KW-1133">Transmembrane helix</keyword>
<dbReference type="EMBL" id="FOFT01000014">
    <property type="protein sequence ID" value="SES44611.1"/>
    <property type="molecule type" value="Genomic_DNA"/>
</dbReference>
<dbReference type="GO" id="GO:0005886">
    <property type="term" value="C:plasma membrane"/>
    <property type="evidence" value="ECO:0007669"/>
    <property type="project" value="UniProtKB-SubCell"/>
</dbReference>
<proteinExistence type="predicted"/>
<keyword evidence="1" id="KW-0812">Transmembrane</keyword>
<dbReference type="PANTHER" id="PTHR37305">
    <property type="entry name" value="INTEGRAL MEMBRANE PROTEIN-RELATED"/>
    <property type="match status" value="1"/>
</dbReference>
<keyword evidence="3" id="KW-1185">Reference proteome</keyword>
<feature type="transmembrane region" description="Helical" evidence="1">
    <location>
        <begin position="192"/>
        <end position="213"/>
    </location>
</feature>
<name>A0A1H9XEZ6_9PSEU</name>
<feature type="transmembrane region" description="Helical" evidence="1">
    <location>
        <begin position="160"/>
        <end position="180"/>
    </location>
</feature>
<reference evidence="3" key="1">
    <citation type="submission" date="2016-10" db="EMBL/GenBank/DDBJ databases">
        <authorList>
            <person name="Varghese N."/>
            <person name="Submissions S."/>
        </authorList>
    </citation>
    <scope>NUCLEOTIDE SEQUENCE [LARGE SCALE GENOMIC DNA]</scope>
    <source>
        <strain evidence="3">CGMCC 4.578</strain>
    </source>
</reference>
<keyword evidence="1" id="KW-0472">Membrane</keyword>
<feature type="transmembrane region" description="Helical" evidence="1">
    <location>
        <begin position="73"/>
        <end position="96"/>
    </location>
</feature>
<accession>A0A1H9XEZ6</accession>
<organism evidence="2 3">
    <name type="scientific">Lentzea flaviverrucosa</name>
    <dbReference type="NCBI Taxonomy" id="200379"/>
    <lineage>
        <taxon>Bacteria</taxon>
        <taxon>Bacillati</taxon>
        <taxon>Actinomycetota</taxon>
        <taxon>Actinomycetes</taxon>
        <taxon>Pseudonocardiales</taxon>
        <taxon>Pseudonocardiaceae</taxon>
        <taxon>Lentzea</taxon>
    </lineage>
</organism>
<feature type="transmembrane region" description="Helical" evidence="1">
    <location>
        <begin position="117"/>
        <end position="140"/>
    </location>
</feature>
<evidence type="ECO:0000256" key="1">
    <source>
        <dbReference type="SAM" id="Phobius"/>
    </source>
</evidence>
<gene>
    <name evidence="2" type="ORF">SAMN05216195_114249</name>
</gene>
<sequence>MIWASWRLQRLQLITLLGLLVVGSGVIALLWSAMLDDISSSQLTQCVTQSLEECSAPDGAQKAFREAWGNPFLLGQFTITGLPALIGVFIGAPLFAKELEQGTHVLAFTQSASRTRWMFSKLVIALVPALVVVVVLQHLVSGWLSAAGTLGPWMNGPFNAVNFGIEHVSPVGYTLFAFMLGTFLGVVSRRTLVAMTAALGAFIVVRFALSGLVNGLVPAQRKEVTAGTSLDVDPNRNLVIEDGWLDAAGRPVPEDEVLALNQACKTTPGGTPNTQEGFLACLPQSGLAKRYAVFIPESQAWQVHLADAAVYGGLAALLLAGTAWALRRQS</sequence>
<evidence type="ECO:0000313" key="3">
    <source>
        <dbReference type="Proteomes" id="UP000199028"/>
    </source>
</evidence>
<dbReference type="PANTHER" id="PTHR37305:SF1">
    <property type="entry name" value="MEMBRANE PROTEIN"/>
    <property type="match status" value="1"/>
</dbReference>
<dbReference type="AlphaFoldDB" id="A0A1H9XEZ6"/>
<feature type="transmembrane region" description="Helical" evidence="1">
    <location>
        <begin position="12"/>
        <end position="34"/>
    </location>
</feature>
<dbReference type="Proteomes" id="UP000199028">
    <property type="component" value="Unassembled WGS sequence"/>
</dbReference>
<dbReference type="RefSeq" id="WP_090070436.1">
    <property type="nucleotide sequence ID" value="NZ_FOFT01000014.1"/>
</dbReference>
<feature type="transmembrane region" description="Helical" evidence="1">
    <location>
        <begin position="308"/>
        <end position="326"/>
    </location>
</feature>
<dbReference type="OrthoDB" id="3579673at2"/>
<dbReference type="Pfam" id="PF12679">
    <property type="entry name" value="ABC2_membrane_2"/>
    <property type="match status" value="1"/>
</dbReference>